<protein>
    <submittedName>
        <fullName evidence="1">18164_t:CDS:1</fullName>
    </submittedName>
</protein>
<comment type="caution">
    <text evidence="1">The sequence shown here is derived from an EMBL/GenBank/DDBJ whole genome shotgun (WGS) entry which is preliminary data.</text>
</comment>
<evidence type="ECO:0000313" key="1">
    <source>
        <dbReference type="EMBL" id="CAG8601718.1"/>
    </source>
</evidence>
<proteinExistence type="predicted"/>
<dbReference type="AlphaFoldDB" id="A0A9N9CHA5"/>
<dbReference type="Proteomes" id="UP000789396">
    <property type="component" value="Unassembled WGS sequence"/>
</dbReference>
<accession>A0A9N9CHA5</accession>
<dbReference type="EMBL" id="CAJVPZ010008771">
    <property type="protein sequence ID" value="CAG8601718.1"/>
    <property type="molecule type" value="Genomic_DNA"/>
</dbReference>
<reference evidence="1" key="1">
    <citation type="submission" date="2021-06" db="EMBL/GenBank/DDBJ databases">
        <authorList>
            <person name="Kallberg Y."/>
            <person name="Tangrot J."/>
            <person name="Rosling A."/>
        </authorList>
    </citation>
    <scope>NUCLEOTIDE SEQUENCE</scope>
    <source>
        <strain evidence="1">IN212</strain>
    </source>
</reference>
<dbReference type="OrthoDB" id="2391949at2759"/>
<evidence type="ECO:0000313" key="2">
    <source>
        <dbReference type="Proteomes" id="UP000789396"/>
    </source>
</evidence>
<sequence>KRESSPETEITENVMLATNSVGEPVFSLRNPEEYRGPEIVQRSLKGKLVEDSIINIEDSLFENMSSNEAGGSGIIEDVHGGVYGVYGDGGRKSSSSKHLSNMGVIGNTDELLFDEENIDS</sequence>
<gene>
    <name evidence="1" type="ORF">RFULGI_LOCUS6631</name>
</gene>
<organism evidence="1 2">
    <name type="scientific">Racocetra fulgida</name>
    <dbReference type="NCBI Taxonomy" id="60492"/>
    <lineage>
        <taxon>Eukaryota</taxon>
        <taxon>Fungi</taxon>
        <taxon>Fungi incertae sedis</taxon>
        <taxon>Mucoromycota</taxon>
        <taxon>Glomeromycotina</taxon>
        <taxon>Glomeromycetes</taxon>
        <taxon>Diversisporales</taxon>
        <taxon>Gigasporaceae</taxon>
        <taxon>Racocetra</taxon>
    </lineage>
</organism>
<name>A0A9N9CHA5_9GLOM</name>
<feature type="non-terminal residue" evidence="1">
    <location>
        <position position="1"/>
    </location>
</feature>
<keyword evidence="2" id="KW-1185">Reference proteome</keyword>